<gene>
    <name evidence="12" type="ORF">WA026_007430</name>
</gene>
<evidence type="ECO:0000256" key="2">
    <source>
        <dbReference type="ARBA" id="ARBA00004127"/>
    </source>
</evidence>
<evidence type="ECO:0000313" key="12">
    <source>
        <dbReference type="EMBL" id="KAK9884588.1"/>
    </source>
</evidence>
<comment type="caution">
    <text evidence="12">The sequence shown here is derived from an EMBL/GenBank/DDBJ whole genome shotgun (WGS) entry which is preliminary data.</text>
</comment>
<dbReference type="InterPro" id="IPR001193">
    <property type="entry name" value="MBTPS2"/>
</dbReference>
<sequence length="485" mass="55029">MDIKVGLIIVAVGHCVLHFFDSFFKSCAHYPYIKFLDGTGLSIKFLNIQWTTTAFNRTLLRLGNIHSTSKFLDTWFSVGLIASLILLPIAVILLFYSFIQQFLHTKNDIILTPVIPGVNLPASEILFYTITLVICSVMHEFGHALAAVKEDVQVLNLGLNIFFILPVAFVNLNSENLRGIEPWKRLKILTAGIWHNLVLSFFCYLAYLFLPLLLSSVFHVGNSVTLYDATKMSPLLGVKGLQIGDQITKINDCEVKTEEMWFNCLQYVNQKNGLCFNSDNVRELDETSTLKYTSNGFIECCDESKKGNVCFEFIDNENGVLELPSHVCLPVRSILNKSDYYCSKLEHKCPINSHCFVPLLNETRLFKIEVLNKPLVIYMGLADDFLRTLRVSSFVPKFFFQTPTFAETSKKILEYVIVISLGLAVINIIPCFFMDGQHVLNTLLYISLSRSYDGDKLLLISSMVCLVFTVLLIVHCVFMMLPFIF</sequence>
<dbReference type="PANTHER" id="PTHR13325:SF3">
    <property type="entry name" value="MEMBRANE-BOUND TRANSCRIPTION FACTOR SITE-2 PROTEASE"/>
    <property type="match status" value="1"/>
</dbReference>
<feature type="transmembrane region" description="Helical" evidence="10">
    <location>
        <begin position="457"/>
        <end position="484"/>
    </location>
</feature>
<dbReference type="GO" id="GO:0005737">
    <property type="term" value="C:cytoplasm"/>
    <property type="evidence" value="ECO:0007669"/>
    <property type="project" value="TreeGrafter"/>
</dbReference>
<feature type="transmembrane region" description="Helical" evidence="10">
    <location>
        <begin position="75"/>
        <end position="99"/>
    </location>
</feature>
<comment type="function">
    <text evidence="9">Zinc metalloprotease that mediates intramembrane proteolysis of proteins such as ATF6, ATF6B, SREBF1/SREBP1 and SREBF2/SREBP2. Catalyzes the second step in the proteolytic activation of the sterol regulatory element-binding proteins (SREBPs) SREBF1/SREBP1 and SREBF2/SREBP2: cleaves SREBPs within the first transmembrane segment, thereby releasing the N-terminal segment with a portion of the transmembrane segment attached. Mature N-terminal SREBP fragments shuttle to the nucleus and activate gene transcription. Also mediates the second step in the proteolytic activation of the cyclic AMP-dependent transcription factor ATF-6 (ATF6 and ATF6B). Involved in intramembrane proteolysis during bone formation. In astrocytes and osteoblasts, upon DNA damage and ER stress, mediates the second step of the regulated intramembrane proteolytic activation of the transcription factor CREB3L1, leading to the inhibition of cell-cycle progression.</text>
</comment>
<dbReference type="EMBL" id="JARQZJ010000093">
    <property type="protein sequence ID" value="KAK9884588.1"/>
    <property type="molecule type" value="Genomic_DNA"/>
</dbReference>
<dbReference type="InterPro" id="IPR008915">
    <property type="entry name" value="Peptidase_M50"/>
</dbReference>
<organism evidence="12 13">
    <name type="scientific">Henosepilachna vigintioctopunctata</name>
    <dbReference type="NCBI Taxonomy" id="420089"/>
    <lineage>
        <taxon>Eukaryota</taxon>
        <taxon>Metazoa</taxon>
        <taxon>Ecdysozoa</taxon>
        <taxon>Arthropoda</taxon>
        <taxon>Hexapoda</taxon>
        <taxon>Insecta</taxon>
        <taxon>Pterygota</taxon>
        <taxon>Neoptera</taxon>
        <taxon>Endopterygota</taxon>
        <taxon>Coleoptera</taxon>
        <taxon>Polyphaga</taxon>
        <taxon>Cucujiformia</taxon>
        <taxon>Coccinelloidea</taxon>
        <taxon>Coccinellidae</taxon>
        <taxon>Epilachninae</taxon>
        <taxon>Epilachnini</taxon>
        <taxon>Henosepilachna</taxon>
    </lineage>
</organism>
<dbReference type="AlphaFoldDB" id="A0AAW1UP53"/>
<evidence type="ECO:0000313" key="13">
    <source>
        <dbReference type="Proteomes" id="UP001431783"/>
    </source>
</evidence>
<evidence type="ECO:0000256" key="7">
    <source>
        <dbReference type="ARBA" id="ARBA00023136"/>
    </source>
</evidence>
<keyword evidence="5 10" id="KW-0812">Transmembrane</keyword>
<evidence type="ECO:0000256" key="3">
    <source>
        <dbReference type="ARBA" id="ARBA00012347"/>
    </source>
</evidence>
<proteinExistence type="predicted"/>
<evidence type="ECO:0000256" key="9">
    <source>
        <dbReference type="ARBA" id="ARBA00045828"/>
    </source>
</evidence>
<dbReference type="PANTHER" id="PTHR13325">
    <property type="entry name" value="PROTEASE M50 MEMBRANE-BOUND TRANSCRIPTION FACTOR SITE 2 PROTEASE"/>
    <property type="match status" value="1"/>
</dbReference>
<evidence type="ECO:0000256" key="1">
    <source>
        <dbReference type="ARBA" id="ARBA00001350"/>
    </source>
</evidence>
<keyword evidence="6 10" id="KW-1133">Transmembrane helix</keyword>
<protein>
    <recommendedName>
        <fullName evidence="4">Membrane-bound transcription factor site-2 protease</fullName>
        <ecNumber evidence="3">3.4.24.85</ecNumber>
    </recommendedName>
    <alternativeName>
        <fullName evidence="8">Endopeptidase S2P</fullName>
    </alternativeName>
</protein>
<dbReference type="EC" id="3.4.24.85" evidence="3"/>
<dbReference type="GO" id="GO:0004222">
    <property type="term" value="F:metalloendopeptidase activity"/>
    <property type="evidence" value="ECO:0007669"/>
    <property type="project" value="InterPro"/>
</dbReference>
<dbReference type="PRINTS" id="PR01000">
    <property type="entry name" value="SREBPS2PTASE"/>
</dbReference>
<feature type="transmembrane region" description="Helical" evidence="10">
    <location>
        <begin position="415"/>
        <end position="437"/>
    </location>
</feature>
<keyword evidence="7 10" id="KW-0472">Membrane</keyword>
<dbReference type="GO" id="GO:1905897">
    <property type="term" value="P:regulation of response to endoplasmic reticulum stress"/>
    <property type="evidence" value="ECO:0007669"/>
    <property type="project" value="TreeGrafter"/>
</dbReference>
<evidence type="ECO:0000256" key="10">
    <source>
        <dbReference type="SAM" id="Phobius"/>
    </source>
</evidence>
<dbReference type="GO" id="GO:0016020">
    <property type="term" value="C:membrane"/>
    <property type="evidence" value="ECO:0007669"/>
    <property type="project" value="InterPro"/>
</dbReference>
<comment type="catalytic activity">
    <reaction evidence="1">
        <text>Cleaves several transcription factors that are type-2 transmembrane proteins within membrane-spanning domains. Known substrates include sterol regulatory element-binding protein (SREBP) -1, SREBP-2 and forms of the transcriptional activator ATF6. SREBP-2 is cleaved at the site 477-DRSRILL-|-CVLTFLCLSFNPLTSLLQWGGA-505. The residues Asn-Pro, 11 residues distal to the site of cleavage in the membrane-spanning domain, are important for cleavage by S2P endopeptidase. Replacement of either of these residues does not prevent cleavage, but there is no cleavage if both of these residues are replaced.</text>
        <dbReference type="EC" id="3.4.24.85"/>
    </reaction>
</comment>
<keyword evidence="13" id="KW-1185">Reference proteome</keyword>
<feature type="domain" description="Peptidase M50" evidence="11">
    <location>
        <begin position="129"/>
        <end position="451"/>
    </location>
</feature>
<feature type="transmembrane region" description="Helical" evidence="10">
    <location>
        <begin position="154"/>
        <end position="173"/>
    </location>
</feature>
<evidence type="ECO:0000256" key="6">
    <source>
        <dbReference type="ARBA" id="ARBA00022989"/>
    </source>
</evidence>
<feature type="transmembrane region" description="Helical" evidence="10">
    <location>
        <begin position="193"/>
        <end position="214"/>
    </location>
</feature>
<name>A0AAW1UP53_9CUCU</name>
<dbReference type="GO" id="GO:0031293">
    <property type="term" value="P:membrane protein intracellular domain proteolysis"/>
    <property type="evidence" value="ECO:0007669"/>
    <property type="project" value="TreeGrafter"/>
</dbReference>
<feature type="transmembrane region" description="Helical" evidence="10">
    <location>
        <begin position="6"/>
        <end position="24"/>
    </location>
</feature>
<dbReference type="Pfam" id="PF02163">
    <property type="entry name" value="Peptidase_M50"/>
    <property type="match status" value="1"/>
</dbReference>
<dbReference type="GO" id="GO:0012505">
    <property type="term" value="C:endomembrane system"/>
    <property type="evidence" value="ECO:0007669"/>
    <property type="project" value="UniProtKB-SubCell"/>
</dbReference>
<evidence type="ECO:0000259" key="11">
    <source>
        <dbReference type="Pfam" id="PF02163"/>
    </source>
</evidence>
<reference evidence="12 13" key="1">
    <citation type="submission" date="2023-03" db="EMBL/GenBank/DDBJ databases">
        <title>Genome insight into feeding habits of ladybird beetles.</title>
        <authorList>
            <person name="Li H.-S."/>
            <person name="Huang Y.-H."/>
            <person name="Pang H."/>
        </authorList>
    </citation>
    <scope>NUCLEOTIDE SEQUENCE [LARGE SCALE GENOMIC DNA]</scope>
    <source>
        <strain evidence="12">SYSU_2023b</strain>
        <tissue evidence="12">Whole body</tissue>
    </source>
</reference>
<comment type="subcellular location">
    <subcellularLocation>
        <location evidence="2">Endomembrane system</location>
        <topology evidence="2">Multi-pass membrane protein</topology>
    </subcellularLocation>
</comment>
<evidence type="ECO:0000256" key="5">
    <source>
        <dbReference type="ARBA" id="ARBA00022692"/>
    </source>
</evidence>
<evidence type="ECO:0000256" key="4">
    <source>
        <dbReference type="ARBA" id="ARBA00014400"/>
    </source>
</evidence>
<feature type="transmembrane region" description="Helical" evidence="10">
    <location>
        <begin position="125"/>
        <end position="142"/>
    </location>
</feature>
<accession>A0AAW1UP53</accession>
<evidence type="ECO:0000256" key="8">
    <source>
        <dbReference type="ARBA" id="ARBA00032658"/>
    </source>
</evidence>
<dbReference type="Proteomes" id="UP001431783">
    <property type="component" value="Unassembled WGS sequence"/>
</dbReference>